<keyword evidence="6" id="KW-0680">Restriction system</keyword>
<comment type="similarity">
    <text evidence="1">Belongs to the N(4)/N(6)-methyltransferase family. N(4) subfamily.</text>
</comment>
<protein>
    <recommendedName>
        <fullName evidence="2">site-specific DNA-methyltransferase (cytosine-N(4)-specific)</fullName>
        <ecNumber evidence="2">2.1.1.113</ecNumber>
    </recommendedName>
</protein>
<keyword evidence="5" id="KW-0949">S-adenosyl-L-methionine</keyword>
<evidence type="ECO:0000256" key="4">
    <source>
        <dbReference type="ARBA" id="ARBA00022679"/>
    </source>
</evidence>
<evidence type="ECO:0000256" key="7">
    <source>
        <dbReference type="ARBA" id="ARBA00049120"/>
    </source>
</evidence>
<dbReference type="AlphaFoldDB" id="X1QQL3"/>
<evidence type="ECO:0000256" key="6">
    <source>
        <dbReference type="ARBA" id="ARBA00022747"/>
    </source>
</evidence>
<dbReference type="GO" id="GO:0032259">
    <property type="term" value="P:methylation"/>
    <property type="evidence" value="ECO:0007669"/>
    <property type="project" value="UniProtKB-KW"/>
</dbReference>
<keyword evidence="3" id="KW-0489">Methyltransferase</keyword>
<dbReference type="GO" id="GO:0003677">
    <property type="term" value="F:DNA binding"/>
    <property type="evidence" value="ECO:0007669"/>
    <property type="project" value="InterPro"/>
</dbReference>
<dbReference type="SUPFAM" id="SSF53335">
    <property type="entry name" value="S-adenosyl-L-methionine-dependent methyltransferases"/>
    <property type="match status" value="1"/>
</dbReference>
<dbReference type="GO" id="GO:0009307">
    <property type="term" value="P:DNA restriction-modification system"/>
    <property type="evidence" value="ECO:0007669"/>
    <property type="project" value="UniProtKB-KW"/>
</dbReference>
<dbReference type="EC" id="2.1.1.113" evidence="2"/>
<comment type="caution">
    <text evidence="8">The sequence shown here is derived from an EMBL/GenBank/DDBJ whole genome shotgun (WGS) entry which is preliminary data.</text>
</comment>
<accession>X1QQL3</accession>
<evidence type="ECO:0000313" key="8">
    <source>
        <dbReference type="EMBL" id="GAI70842.1"/>
    </source>
</evidence>
<reference evidence="8" key="1">
    <citation type="journal article" date="2014" name="Front. Microbiol.">
        <title>High frequency of phylogenetically diverse reductive dehalogenase-homologous genes in deep subseafloor sedimentary metagenomes.</title>
        <authorList>
            <person name="Kawai M."/>
            <person name="Futagami T."/>
            <person name="Toyoda A."/>
            <person name="Takaki Y."/>
            <person name="Nishi S."/>
            <person name="Hori S."/>
            <person name="Arai W."/>
            <person name="Tsubouchi T."/>
            <person name="Morono Y."/>
            <person name="Uchiyama I."/>
            <person name="Ito T."/>
            <person name="Fujiyama A."/>
            <person name="Inagaki F."/>
            <person name="Takami H."/>
        </authorList>
    </citation>
    <scope>NUCLEOTIDE SEQUENCE</scope>
    <source>
        <strain evidence="8">Expedition CK06-06</strain>
    </source>
</reference>
<feature type="non-terminal residue" evidence="8">
    <location>
        <position position="88"/>
    </location>
</feature>
<dbReference type="InterPro" id="IPR017985">
    <property type="entry name" value="MeTrfase_CN4_CS"/>
</dbReference>
<dbReference type="EMBL" id="BARV01044312">
    <property type="protein sequence ID" value="GAI70842.1"/>
    <property type="molecule type" value="Genomic_DNA"/>
</dbReference>
<sequence length="88" mass="10022">SYNKKFDLIITSPPYVNGTNYFRNTKLELVILDFVDKIADISLLKKDAITSGINNVVSKKKKNIKIPVLQPIIENLTKCAYDKRIPIL</sequence>
<comment type="catalytic activity">
    <reaction evidence="7">
        <text>a 2'-deoxycytidine in DNA + S-adenosyl-L-methionine = an N(4)-methyl-2'-deoxycytidine in DNA + S-adenosyl-L-homocysteine + H(+)</text>
        <dbReference type="Rhea" id="RHEA:16857"/>
        <dbReference type="Rhea" id="RHEA-COMP:11369"/>
        <dbReference type="Rhea" id="RHEA-COMP:13674"/>
        <dbReference type="ChEBI" id="CHEBI:15378"/>
        <dbReference type="ChEBI" id="CHEBI:57856"/>
        <dbReference type="ChEBI" id="CHEBI:59789"/>
        <dbReference type="ChEBI" id="CHEBI:85452"/>
        <dbReference type="ChEBI" id="CHEBI:137933"/>
        <dbReference type="EC" id="2.1.1.113"/>
    </reaction>
</comment>
<name>X1QQL3_9ZZZZ</name>
<gene>
    <name evidence="8" type="ORF">S06H3_65659</name>
</gene>
<dbReference type="InterPro" id="IPR029063">
    <property type="entry name" value="SAM-dependent_MTases_sf"/>
</dbReference>
<evidence type="ECO:0000256" key="1">
    <source>
        <dbReference type="ARBA" id="ARBA00010203"/>
    </source>
</evidence>
<dbReference type="GO" id="GO:0015667">
    <property type="term" value="F:site-specific DNA-methyltransferase (cytosine-N4-specific) activity"/>
    <property type="evidence" value="ECO:0007669"/>
    <property type="project" value="UniProtKB-EC"/>
</dbReference>
<feature type="non-terminal residue" evidence="8">
    <location>
        <position position="1"/>
    </location>
</feature>
<proteinExistence type="inferred from homology"/>
<evidence type="ECO:0000256" key="3">
    <source>
        <dbReference type="ARBA" id="ARBA00022603"/>
    </source>
</evidence>
<dbReference type="PROSITE" id="PS00093">
    <property type="entry name" value="N4_MTASE"/>
    <property type="match status" value="1"/>
</dbReference>
<keyword evidence="4" id="KW-0808">Transferase</keyword>
<evidence type="ECO:0000256" key="2">
    <source>
        <dbReference type="ARBA" id="ARBA00012185"/>
    </source>
</evidence>
<evidence type="ECO:0000256" key="5">
    <source>
        <dbReference type="ARBA" id="ARBA00022691"/>
    </source>
</evidence>
<organism evidence="8">
    <name type="scientific">marine sediment metagenome</name>
    <dbReference type="NCBI Taxonomy" id="412755"/>
    <lineage>
        <taxon>unclassified sequences</taxon>
        <taxon>metagenomes</taxon>
        <taxon>ecological metagenomes</taxon>
    </lineage>
</organism>